<evidence type="ECO:0000313" key="2">
    <source>
        <dbReference type="Proteomes" id="UP000002358"/>
    </source>
</evidence>
<dbReference type="RefSeq" id="XP_016842935.1">
    <property type="nucleotide sequence ID" value="XM_016987446.2"/>
</dbReference>
<reference evidence="1" key="1">
    <citation type="submission" date="2021-01" db="UniProtKB">
        <authorList>
            <consortium name="EnsemblMetazoa"/>
        </authorList>
    </citation>
    <scope>IDENTIFICATION</scope>
</reference>
<dbReference type="KEGG" id="nvi:107981466"/>
<evidence type="ECO:0000313" key="1">
    <source>
        <dbReference type="EnsemblMetazoa" id="XP_016842935"/>
    </source>
</evidence>
<dbReference type="Proteomes" id="UP000002358">
    <property type="component" value="Chromosome 4"/>
</dbReference>
<protein>
    <submittedName>
        <fullName evidence="1">Uncharacterized protein</fullName>
    </submittedName>
</protein>
<accession>A0A7M7IS74</accession>
<dbReference type="AlphaFoldDB" id="A0A7M7IS74"/>
<dbReference type="GeneID" id="107981466"/>
<dbReference type="OrthoDB" id="10055366at2759"/>
<dbReference type="EnsemblMetazoa" id="XM_016987446">
    <property type="protein sequence ID" value="XP_016842935"/>
    <property type="gene ID" value="LOC107981466"/>
</dbReference>
<dbReference type="InParanoid" id="A0A7M7IS74"/>
<organism evidence="1 2">
    <name type="scientific">Nasonia vitripennis</name>
    <name type="common">Parasitic wasp</name>
    <dbReference type="NCBI Taxonomy" id="7425"/>
    <lineage>
        <taxon>Eukaryota</taxon>
        <taxon>Metazoa</taxon>
        <taxon>Ecdysozoa</taxon>
        <taxon>Arthropoda</taxon>
        <taxon>Hexapoda</taxon>
        <taxon>Insecta</taxon>
        <taxon>Pterygota</taxon>
        <taxon>Neoptera</taxon>
        <taxon>Endopterygota</taxon>
        <taxon>Hymenoptera</taxon>
        <taxon>Apocrita</taxon>
        <taxon>Proctotrupomorpha</taxon>
        <taxon>Chalcidoidea</taxon>
        <taxon>Pteromalidae</taxon>
        <taxon>Pteromalinae</taxon>
        <taxon>Nasonia</taxon>
    </lineage>
</organism>
<sequence>MPRCTATSVEQIFEILQKKIVFNKNGSIVKKSDKLWKEASSSIKNVVCGTTLYFYVAKDWNGLATKLKEYYRQNENPECAASVKKDSKIIDDCPKLVFTIIFDRTEWLGLQPILKEEKKILPEGWTHLIMKKIWMSQQIPCPYSFKKGYVSSKNNTIKFHGSCKECGNSISGICNISTAENQTFHINT</sequence>
<proteinExistence type="predicted"/>
<name>A0A7M7IS74_NASVI</name>
<keyword evidence="2" id="KW-1185">Reference proteome</keyword>